<dbReference type="Pfam" id="PF02911">
    <property type="entry name" value="Formyl_trans_C"/>
    <property type="match status" value="1"/>
</dbReference>
<protein>
    <recommendedName>
        <fullName evidence="2">methionyl-tRNA formyltransferase</fullName>
        <ecNumber evidence="2">2.1.2.9</ecNumber>
    </recommendedName>
</protein>
<dbReference type="InterPro" id="IPR005794">
    <property type="entry name" value="Fmt"/>
</dbReference>
<dbReference type="CDD" id="cd08646">
    <property type="entry name" value="FMT_core_Met-tRNA-FMT_N"/>
    <property type="match status" value="1"/>
</dbReference>
<feature type="non-terminal residue" evidence="7">
    <location>
        <position position="1"/>
    </location>
</feature>
<dbReference type="EC" id="2.1.2.9" evidence="2"/>
<sequence length="284" mass="29707">VYLGNPEVAVPPLTALHDAGHEVVLVVTSPERRRGRRSAPTPTPVGALAADLGLPVAHDLDAVAGCGADLGVVVAFGRIIGVEVLRQVPMVNLHFSLLPRWRGAAPVERALLAGDQMTGVCLMTVAEGLDTGGVHARVEVPIDPDDTADGLRARLAVLGARLLVDALDGGLSEPEPQEGVVTHAHKLHRDDRKLDWGRPAADLERLVRVGGAWTTFRDGDLKVWRAEVVDVAVPGLPGALVGDLVATGGGSLRLVEVQPASRSRMDAAAWLGGARPAAGERLGR</sequence>
<name>A0A381RF48_9ZZZZ</name>
<proteinExistence type="inferred from homology"/>
<feature type="domain" description="Formyl transferase C-terminal" evidence="6">
    <location>
        <begin position="186"/>
        <end position="274"/>
    </location>
</feature>
<dbReference type="InterPro" id="IPR011034">
    <property type="entry name" value="Formyl_transferase-like_C_sf"/>
</dbReference>
<dbReference type="GO" id="GO:0005829">
    <property type="term" value="C:cytosol"/>
    <property type="evidence" value="ECO:0007669"/>
    <property type="project" value="TreeGrafter"/>
</dbReference>
<dbReference type="PANTHER" id="PTHR11138:SF5">
    <property type="entry name" value="METHIONYL-TRNA FORMYLTRANSFERASE, MITOCHONDRIAL"/>
    <property type="match status" value="1"/>
</dbReference>
<dbReference type="InterPro" id="IPR044135">
    <property type="entry name" value="Met-tRNA-FMT_C"/>
</dbReference>
<evidence type="ECO:0000256" key="3">
    <source>
        <dbReference type="ARBA" id="ARBA00022679"/>
    </source>
</evidence>
<dbReference type="PANTHER" id="PTHR11138">
    <property type="entry name" value="METHIONYL-TRNA FORMYLTRANSFERASE"/>
    <property type="match status" value="1"/>
</dbReference>
<evidence type="ECO:0000256" key="2">
    <source>
        <dbReference type="ARBA" id="ARBA00012261"/>
    </source>
</evidence>
<dbReference type="GO" id="GO:0004479">
    <property type="term" value="F:methionyl-tRNA formyltransferase activity"/>
    <property type="evidence" value="ECO:0007669"/>
    <property type="project" value="UniProtKB-EC"/>
</dbReference>
<dbReference type="AlphaFoldDB" id="A0A381RF48"/>
<dbReference type="HAMAP" id="MF_00182">
    <property type="entry name" value="Formyl_trans"/>
    <property type="match status" value="1"/>
</dbReference>
<dbReference type="InterPro" id="IPR002376">
    <property type="entry name" value="Formyl_transf_N"/>
</dbReference>
<reference evidence="7" key="1">
    <citation type="submission" date="2018-05" db="EMBL/GenBank/DDBJ databases">
        <authorList>
            <person name="Lanie J.A."/>
            <person name="Ng W.-L."/>
            <person name="Kazmierczak K.M."/>
            <person name="Andrzejewski T.M."/>
            <person name="Davidsen T.M."/>
            <person name="Wayne K.J."/>
            <person name="Tettelin H."/>
            <person name="Glass J.I."/>
            <person name="Rusch D."/>
            <person name="Podicherti R."/>
            <person name="Tsui H.-C.T."/>
            <person name="Winkler M.E."/>
        </authorList>
    </citation>
    <scope>NUCLEOTIDE SEQUENCE</scope>
</reference>
<evidence type="ECO:0000259" key="5">
    <source>
        <dbReference type="Pfam" id="PF00551"/>
    </source>
</evidence>
<comment type="similarity">
    <text evidence="1">Belongs to the Fmt family.</text>
</comment>
<feature type="domain" description="Formyl transferase N-terminal" evidence="5">
    <location>
        <begin position="4"/>
        <end position="167"/>
    </location>
</feature>
<organism evidence="7">
    <name type="scientific">marine metagenome</name>
    <dbReference type="NCBI Taxonomy" id="408172"/>
    <lineage>
        <taxon>unclassified sequences</taxon>
        <taxon>metagenomes</taxon>
        <taxon>ecological metagenomes</taxon>
    </lineage>
</organism>
<dbReference type="CDD" id="cd08704">
    <property type="entry name" value="Met_tRNA_FMT_C"/>
    <property type="match status" value="1"/>
</dbReference>
<evidence type="ECO:0000256" key="1">
    <source>
        <dbReference type="ARBA" id="ARBA00010699"/>
    </source>
</evidence>
<keyword evidence="3" id="KW-0808">Transferase</keyword>
<dbReference type="InterPro" id="IPR036477">
    <property type="entry name" value="Formyl_transf_N_sf"/>
</dbReference>
<dbReference type="SUPFAM" id="SSF50486">
    <property type="entry name" value="FMT C-terminal domain-like"/>
    <property type="match status" value="1"/>
</dbReference>
<dbReference type="InterPro" id="IPR005793">
    <property type="entry name" value="Formyl_trans_C"/>
</dbReference>
<dbReference type="SUPFAM" id="SSF53328">
    <property type="entry name" value="Formyltransferase"/>
    <property type="match status" value="1"/>
</dbReference>
<dbReference type="Pfam" id="PF00551">
    <property type="entry name" value="Formyl_trans_N"/>
    <property type="match status" value="1"/>
</dbReference>
<evidence type="ECO:0000256" key="4">
    <source>
        <dbReference type="ARBA" id="ARBA00022917"/>
    </source>
</evidence>
<dbReference type="EMBL" id="UINC01001892">
    <property type="protein sequence ID" value="SUZ90412.1"/>
    <property type="molecule type" value="Genomic_DNA"/>
</dbReference>
<evidence type="ECO:0000313" key="7">
    <source>
        <dbReference type="EMBL" id="SUZ90412.1"/>
    </source>
</evidence>
<dbReference type="InterPro" id="IPR041711">
    <property type="entry name" value="Met-tRNA-FMT_N"/>
</dbReference>
<dbReference type="Gene3D" id="3.40.50.12230">
    <property type="match status" value="1"/>
</dbReference>
<gene>
    <name evidence="7" type="ORF">METZ01_LOCUS43266</name>
</gene>
<evidence type="ECO:0000259" key="6">
    <source>
        <dbReference type="Pfam" id="PF02911"/>
    </source>
</evidence>
<accession>A0A381RF48</accession>
<keyword evidence="4" id="KW-0648">Protein biosynthesis</keyword>